<evidence type="ECO:0000256" key="2">
    <source>
        <dbReference type="ARBA" id="ARBA00023445"/>
    </source>
</evidence>
<dbReference type="GO" id="GO:0016616">
    <property type="term" value="F:oxidoreductase activity, acting on the CH-OH group of donors, NAD or NADP as acceptor"/>
    <property type="evidence" value="ECO:0007669"/>
    <property type="project" value="TreeGrafter"/>
</dbReference>
<dbReference type="Proteomes" id="UP000799291">
    <property type="component" value="Unassembled WGS sequence"/>
</dbReference>
<keyword evidence="5" id="KW-1185">Reference proteome</keyword>
<sequence>MAPAHRILLTGANGYIATHILKQLLSSPAQHSVRAVVRSLAKVDDVKVVFPDVDNKRLDFAIVPDMTVKGAFDDALESDPPFDIVMHTASPFLYKAAGSAKDFLEPAVKGTTEVLEGIQRITPATVTRVILTSSFAAIGAFGQVDESNKIYNEDDWNPVTLEVAEKSDDNKNLAYLASKKFAEQAAWEVQKRESVNWDLVSLNPPMVYGPLAHKPKSLSDLNESTARLWNLFLKEKNPEGALPPNGVHLYVDVRDIARAHVLAMDAPSAGNQRFITTADPVDSQKIADIMRAEVPGAAERVPKGEPGTNTLPADAYGADASKAERILGLKWRPVEETFANSARQLLEFEKGNFIAY</sequence>
<dbReference type="OrthoDB" id="2735536at2759"/>
<accession>A0A6G1IQX5</accession>
<dbReference type="Gene3D" id="3.40.50.720">
    <property type="entry name" value="NAD(P)-binding Rossmann-like Domain"/>
    <property type="match status" value="1"/>
</dbReference>
<dbReference type="SUPFAM" id="SSF51735">
    <property type="entry name" value="NAD(P)-binding Rossmann-fold domains"/>
    <property type="match status" value="1"/>
</dbReference>
<proteinExistence type="inferred from homology"/>
<dbReference type="EMBL" id="MU005597">
    <property type="protein sequence ID" value="KAF2680269.1"/>
    <property type="molecule type" value="Genomic_DNA"/>
</dbReference>
<evidence type="ECO:0000256" key="1">
    <source>
        <dbReference type="ARBA" id="ARBA00023002"/>
    </source>
</evidence>
<gene>
    <name evidence="4" type="ORF">K458DRAFT_445249</name>
</gene>
<comment type="similarity">
    <text evidence="2">Belongs to the NAD(P)-dependent epimerase/dehydratase family. Dihydroflavonol-4-reductase subfamily.</text>
</comment>
<organism evidence="4 5">
    <name type="scientific">Lentithecium fluviatile CBS 122367</name>
    <dbReference type="NCBI Taxonomy" id="1168545"/>
    <lineage>
        <taxon>Eukaryota</taxon>
        <taxon>Fungi</taxon>
        <taxon>Dikarya</taxon>
        <taxon>Ascomycota</taxon>
        <taxon>Pezizomycotina</taxon>
        <taxon>Dothideomycetes</taxon>
        <taxon>Pleosporomycetidae</taxon>
        <taxon>Pleosporales</taxon>
        <taxon>Massarineae</taxon>
        <taxon>Lentitheciaceae</taxon>
        <taxon>Lentithecium</taxon>
    </lineage>
</organism>
<dbReference type="Pfam" id="PF01370">
    <property type="entry name" value="Epimerase"/>
    <property type="match status" value="1"/>
</dbReference>
<evidence type="ECO:0000313" key="5">
    <source>
        <dbReference type="Proteomes" id="UP000799291"/>
    </source>
</evidence>
<keyword evidence="1" id="KW-0560">Oxidoreductase</keyword>
<dbReference type="InterPro" id="IPR036291">
    <property type="entry name" value="NAD(P)-bd_dom_sf"/>
</dbReference>
<evidence type="ECO:0000259" key="3">
    <source>
        <dbReference type="Pfam" id="PF01370"/>
    </source>
</evidence>
<dbReference type="GO" id="GO:0016853">
    <property type="term" value="F:isomerase activity"/>
    <property type="evidence" value="ECO:0007669"/>
    <property type="project" value="UniProtKB-KW"/>
</dbReference>
<evidence type="ECO:0000313" key="4">
    <source>
        <dbReference type="EMBL" id="KAF2680269.1"/>
    </source>
</evidence>
<name>A0A6G1IQX5_9PLEO</name>
<protein>
    <submittedName>
        <fullName evidence="4">3-beta hydroxysteroid dehydrogenase/isomerase family protein-like protein</fullName>
    </submittedName>
</protein>
<dbReference type="AlphaFoldDB" id="A0A6G1IQX5"/>
<dbReference type="PANTHER" id="PTHR10366:SF564">
    <property type="entry name" value="STEROL-4-ALPHA-CARBOXYLATE 3-DEHYDROGENASE, DECARBOXYLATING"/>
    <property type="match status" value="1"/>
</dbReference>
<feature type="domain" description="NAD-dependent epimerase/dehydratase" evidence="3">
    <location>
        <begin position="7"/>
        <end position="272"/>
    </location>
</feature>
<dbReference type="InterPro" id="IPR050425">
    <property type="entry name" value="NAD(P)_dehydrat-like"/>
</dbReference>
<keyword evidence="4" id="KW-0413">Isomerase</keyword>
<reference evidence="4" key="1">
    <citation type="journal article" date="2020" name="Stud. Mycol.">
        <title>101 Dothideomycetes genomes: a test case for predicting lifestyles and emergence of pathogens.</title>
        <authorList>
            <person name="Haridas S."/>
            <person name="Albert R."/>
            <person name="Binder M."/>
            <person name="Bloem J."/>
            <person name="Labutti K."/>
            <person name="Salamov A."/>
            <person name="Andreopoulos B."/>
            <person name="Baker S."/>
            <person name="Barry K."/>
            <person name="Bills G."/>
            <person name="Bluhm B."/>
            <person name="Cannon C."/>
            <person name="Castanera R."/>
            <person name="Culley D."/>
            <person name="Daum C."/>
            <person name="Ezra D."/>
            <person name="Gonzalez J."/>
            <person name="Henrissat B."/>
            <person name="Kuo A."/>
            <person name="Liang C."/>
            <person name="Lipzen A."/>
            <person name="Lutzoni F."/>
            <person name="Magnuson J."/>
            <person name="Mondo S."/>
            <person name="Nolan M."/>
            <person name="Ohm R."/>
            <person name="Pangilinan J."/>
            <person name="Park H.-J."/>
            <person name="Ramirez L."/>
            <person name="Alfaro M."/>
            <person name="Sun H."/>
            <person name="Tritt A."/>
            <person name="Yoshinaga Y."/>
            <person name="Zwiers L.-H."/>
            <person name="Turgeon B."/>
            <person name="Goodwin S."/>
            <person name="Spatafora J."/>
            <person name="Crous P."/>
            <person name="Grigoriev I."/>
        </authorList>
    </citation>
    <scope>NUCLEOTIDE SEQUENCE</scope>
    <source>
        <strain evidence="4">CBS 122367</strain>
    </source>
</reference>
<dbReference type="InterPro" id="IPR001509">
    <property type="entry name" value="Epimerase_deHydtase"/>
</dbReference>
<dbReference type="PANTHER" id="PTHR10366">
    <property type="entry name" value="NAD DEPENDENT EPIMERASE/DEHYDRATASE"/>
    <property type="match status" value="1"/>
</dbReference>